<comment type="caution">
    <text evidence="1">The sequence shown here is derived from an EMBL/GenBank/DDBJ whole genome shotgun (WGS) entry which is preliminary data.</text>
</comment>
<protein>
    <submittedName>
        <fullName evidence="1">Uncharacterized protein</fullName>
    </submittedName>
</protein>
<proteinExistence type="predicted"/>
<evidence type="ECO:0000313" key="2">
    <source>
        <dbReference type="Proteomes" id="UP001596044"/>
    </source>
</evidence>
<accession>A0ABW0KDR1</accession>
<keyword evidence="2" id="KW-1185">Reference proteome</keyword>
<gene>
    <name evidence="1" type="ORF">ACFPOG_25385</name>
</gene>
<evidence type="ECO:0000313" key="1">
    <source>
        <dbReference type="EMBL" id="MFC5451540.1"/>
    </source>
</evidence>
<organism evidence="1 2">
    <name type="scientific">Paenibacillus aestuarii</name>
    <dbReference type="NCBI Taxonomy" id="516965"/>
    <lineage>
        <taxon>Bacteria</taxon>
        <taxon>Bacillati</taxon>
        <taxon>Bacillota</taxon>
        <taxon>Bacilli</taxon>
        <taxon>Bacillales</taxon>
        <taxon>Paenibacillaceae</taxon>
        <taxon>Paenibacillus</taxon>
    </lineage>
</organism>
<dbReference type="Proteomes" id="UP001596044">
    <property type="component" value="Unassembled WGS sequence"/>
</dbReference>
<dbReference type="RefSeq" id="WP_270881436.1">
    <property type="nucleotide sequence ID" value="NZ_JAQFVF010000050.1"/>
</dbReference>
<name>A0ABW0KDR1_9BACL</name>
<sequence>MRTLLEVQGHVTATASRSQISYSVLVPEGLSVLYIKFRYAPKVLEDKARTKALVEEAAVKYLEGERLAMYVEQWEKVFPLQNLLTLSLDDPQGYRGAAHRHTPEQEHRIRITDASPGFWPGPIRAGMWRITVSVHAVVTEICTYELQVLGQSKEGFHE</sequence>
<reference evidence="2" key="1">
    <citation type="journal article" date="2019" name="Int. J. Syst. Evol. Microbiol.">
        <title>The Global Catalogue of Microorganisms (GCM) 10K type strain sequencing project: providing services to taxonomists for standard genome sequencing and annotation.</title>
        <authorList>
            <consortium name="The Broad Institute Genomics Platform"/>
            <consortium name="The Broad Institute Genome Sequencing Center for Infectious Disease"/>
            <person name="Wu L."/>
            <person name="Ma J."/>
        </authorList>
    </citation>
    <scope>NUCLEOTIDE SEQUENCE [LARGE SCALE GENOMIC DNA]</scope>
    <source>
        <strain evidence="2">KACC 11904</strain>
    </source>
</reference>
<dbReference type="EMBL" id="JBHSMJ010000037">
    <property type="protein sequence ID" value="MFC5451540.1"/>
    <property type="molecule type" value="Genomic_DNA"/>
</dbReference>